<dbReference type="Proteomes" id="UP000001739">
    <property type="component" value="Chromosome 1"/>
</dbReference>
<dbReference type="EMBL" id="CP001052">
    <property type="protein sequence ID" value="ACD14721.1"/>
    <property type="molecule type" value="Genomic_DNA"/>
</dbReference>
<accession>B2T1J2</accession>
<dbReference type="RefSeq" id="WP_012431366.1">
    <property type="nucleotide sequence ID" value="NC_010681.1"/>
</dbReference>
<gene>
    <name evidence="1" type="ordered locus">Bphyt_0296</name>
</gene>
<dbReference type="KEGG" id="bpy:Bphyt_0296"/>
<proteinExistence type="predicted"/>
<dbReference type="HOGENOM" id="CLU_2877171_0_0_4"/>
<dbReference type="AlphaFoldDB" id="B2T1J2"/>
<name>B2T1J2_PARPJ</name>
<evidence type="ECO:0000313" key="2">
    <source>
        <dbReference type="Proteomes" id="UP000001739"/>
    </source>
</evidence>
<evidence type="ECO:0000313" key="1">
    <source>
        <dbReference type="EMBL" id="ACD14721.1"/>
    </source>
</evidence>
<sequence length="63" mass="6677">MSNAKRKAEARAEALRVAGEELGIDTASADDEALDLLLDCGADHLRDWNIPVPENWLGGASAS</sequence>
<reference evidence="1 2" key="1">
    <citation type="journal article" date="2011" name="J. Bacteriol.">
        <title>Complete genome sequence of the plant growth-promoting endophyte Burkholderia phytofirmans strain PsJN.</title>
        <authorList>
            <person name="Weilharter A."/>
            <person name="Mitter B."/>
            <person name="Shin M.V."/>
            <person name="Chain P.S."/>
            <person name="Nowak J."/>
            <person name="Sessitsch A."/>
        </authorList>
    </citation>
    <scope>NUCLEOTIDE SEQUENCE [LARGE SCALE GENOMIC DNA]</scope>
    <source>
        <strain evidence="2">DSM 17436 / LMG 22146 / PsJN</strain>
    </source>
</reference>
<organism evidence="1 2">
    <name type="scientific">Paraburkholderia phytofirmans (strain DSM 17436 / LMG 22146 / PsJN)</name>
    <name type="common">Burkholderia phytofirmans</name>
    <dbReference type="NCBI Taxonomy" id="398527"/>
    <lineage>
        <taxon>Bacteria</taxon>
        <taxon>Pseudomonadati</taxon>
        <taxon>Pseudomonadota</taxon>
        <taxon>Betaproteobacteria</taxon>
        <taxon>Burkholderiales</taxon>
        <taxon>Burkholderiaceae</taxon>
        <taxon>Paraburkholderia</taxon>
    </lineage>
</organism>
<protein>
    <submittedName>
        <fullName evidence="1">Uncharacterized protein</fullName>
    </submittedName>
</protein>